<keyword evidence="2" id="KW-1185">Reference proteome</keyword>
<evidence type="ECO:0000313" key="2">
    <source>
        <dbReference type="Proteomes" id="UP000299102"/>
    </source>
</evidence>
<dbReference type="Proteomes" id="UP000299102">
    <property type="component" value="Unassembled WGS sequence"/>
</dbReference>
<evidence type="ECO:0000313" key="1">
    <source>
        <dbReference type="EMBL" id="GBP14449.1"/>
    </source>
</evidence>
<organism evidence="1 2">
    <name type="scientific">Eumeta variegata</name>
    <name type="common">Bagworm moth</name>
    <name type="synonym">Eumeta japonica</name>
    <dbReference type="NCBI Taxonomy" id="151549"/>
    <lineage>
        <taxon>Eukaryota</taxon>
        <taxon>Metazoa</taxon>
        <taxon>Ecdysozoa</taxon>
        <taxon>Arthropoda</taxon>
        <taxon>Hexapoda</taxon>
        <taxon>Insecta</taxon>
        <taxon>Pterygota</taxon>
        <taxon>Neoptera</taxon>
        <taxon>Endopterygota</taxon>
        <taxon>Lepidoptera</taxon>
        <taxon>Glossata</taxon>
        <taxon>Ditrysia</taxon>
        <taxon>Tineoidea</taxon>
        <taxon>Psychidae</taxon>
        <taxon>Oiketicinae</taxon>
        <taxon>Eumeta</taxon>
    </lineage>
</organism>
<comment type="caution">
    <text evidence="1">The sequence shown here is derived from an EMBL/GenBank/DDBJ whole genome shotgun (WGS) entry which is preliminary data.</text>
</comment>
<sequence length="106" mass="12361">MPGLWKAQGQKGASPKPQNKGFVHIPIKYMKQIATFDWQVFQAWWCDMVYSHSVDLVHRQVQLSHGSREIMRNKRSAFSRYPLNTVQHELFVVHVVLLKSTQENPS</sequence>
<dbReference type="EMBL" id="BGZK01005535">
    <property type="protein sequence ID" value="GBP14449.1"/>
    <property type="molecule type" value="Genomic_DNA"/>
</dbReference>
<dbReference type="AlphaFoldDB" id="A0A4C1TIS2"/>
<reference evidence="1 2" key="1">
    <citation type="journal article" date="2019" name="Commun. Biol.">
        <title>The bagworm genome reveals a unique fibroin gene that provides high tensile strength.</title>
        <authorList>
            <person name="Kono N."/>
            <person name="Nakamura H."/>
            <person name="Ohtoshi R."/>
            <person name="Tomita M."/>
            <person name="Numata K."/>
            <person name="Arakawa K."/>
        </authorList>
    </citation>
    <scope>NUCLEOTIDE SEQUENCE [LARGE SCALE GENOMIC DNA]</scope>
</reference>
<gene>
    <name evidence="1" type="ORF">EVAR_72537_1</name>
</gene>
<protein>
    <submittedName>
        <fullName evidence="1">Uncharacterized protein</fullName>
    </submittedName>
</protein>
<name>A0A4C1TIS2_EUMVA</name>
<accession>A0A4C1TIS2</accession>
<proteinExistence type="predicted"/>